<dbReference type="Gramene" id="KCW68406">
    <property type="protein sequence ID" value="KCW68406"/>
    <property type="gene ID" value="EUGRSUZ_F02056"/>
</dbReference>
<dbReference type="OMA" id="IDKNCIF"/>
<accession>A0A059BR43</accession>
<name>A0A059BR43_EUCGR</name>
<dbReference type="InParanoid" id="A0A059BR43"/>
<dbReference type="PANTHER" id="PTHR34947:SF2">
    <property type="entry name" value="TRANSMEMBRANE PROTEIN"/>
    <property type="match status" value="1"/>
</dbReference>
<sequence>MDQNNHQKLSRFANSQFLKKLTKLLLSISVFSLLFSSSNVLSFLQPWHFHLYTFPLRLVTHAVDKNCIFLLCNGILVFLAKNSGFIGTKTRSRHGTSHKESPKETLQMMENKLLTTDVGRGIFPDVAREDFPLEEEEKASNNNNNNHPDCVVEVEVGDVCFHAEGCARDNDYDNSNEEEVEDNNRFSTFDTANILAISDSNGGKEIDECGREREDETSEDYNDGNNVMTAEELDKKFDEFIRRMKEGIMIEAQQQQQQLLIV</sequence>
<evidence type="ECO:0000313" key="1">
    <source>
        <dbReference type="EMBL" id="KCW68406.1"/>
    </source>
</evidence>
<dbReference type="EMBL" id="KK198758">
    <property type="protein sequence ID" value="KCW68406.1"/>
    <property type="molecule type" value="Genomic_DNA"/>
</dbReference>
<dbReference type="OrthoDB" id="1727102at2759"/>
<evidence type="ECO:0008006" key="2">
    <source>
        <dbReference type="Google" id="ProtNLM"/>
    </source>
</evidence>
<organism evidence="1">
    <name type="scientific">Eucalyptus grandis</name>
    <name type="common">Flooded gum</name>
    <dbReference type="NCBI Taxonomy" id="71139"/>
    <lineage>
        <taxon>Eukaryota</taxon>
        <taxon>Viridiplantae</taxon>
        <taxon>Streptophyta</taxon>
        <taxon>Embryophyta</taxon>
        <taxon>Tracheophyta</taxon>
        <taxon>Spermatophyta</taxon>
        <taxon>Magnoliopsida</taxon>
        <taxon>eudicotyledons</taxon>
        <taxon>Gunneridae</taxon>
        <taxon>Pentapetalae</taxon>
        <taxon>rosids</taxon>
        <taxon>malvids</taxon>
        <taxon>Myrtales</taxon>
        <taxon>Myrtaceae</taxon>
        <taxon>Myrtoideae</taxon>
        <taxon>Eucalypteae</taxon>
        <taxon>Eucalyptus</taxon>
    </lineage>
</organism>
<proteinExistence type="predicted"/>
<reference evidence="1" key="1">
    <citation type="submission" date="2013-07" db="EMBL/GenBank/DDBJ databases">
        <title>The genome of Eucalyptus grandis.</title>
        <authorList>
            <person name="Schmutz J."/>
            <person name="Hayes R."/>
            <person name="Myburg A."/>
            <person name="Tuskan G."/>
            <person name="Grattapaglia D."/>
            <person name="Rokhsar D.S."/>
        </authorList>
    </citation>
    <scope>NUCLEOTIDE SEQUENCE</scope>
    <source>
        <tissue evidence="1">Leaf extractions</tissue>
    </source>
</reference>
<gene>
    <name evidence="1" type="ORF">EUGRSUZ_F02056</name>
</gene>
<dbReference type="AlphaFoldDB" id="A0A059BR43"/>
<protein>
    <recommendedName>
        <fullName evidence="2">DUF4408 domain-containing protein</fullName>
    </recommendedName>
</protein>
<dbReference type="KEGG" id="egr:104451773"/>
<dbReference type="eggNOG" id="ENOG502S1PA">
    <property type="taxonomic scope" value="Eukaryota"/>
</dbReference>
<dbReference type="PANTHER" id="PTHR34947">
    <property type="entry name" value="TRANSMEMBRANE PROTEIN"/>
    <property type="match status" value="1"/>
</dbReference>